<comment type="caution">
    <text evidence="10">The sequence shown here is derived from an EMBL/GenBank/DDBJ whole genome shotgun (WGS) entry which is preliminary data.</text>
</comment>
<dbReference type="InterPro" id="IPR039448">
    <property type="entry name" value="Beta_helix"/>
</dbReference>
<evidence type="ECO:0000256" key="5">
    <source>
        <dbReference type="ARBA" id="ARBA00022729"/>
    </source>
</evidence>
<dbReference type="InterPro" id="IPR003368">
    <property type="entry name" value="POMP_repeat"/>
</dbReference>
<evidence type="ECO:0000256" key="4">
    <source>
        <dbReference type="ARBA" id="ARBA00022525"/>
    </source>
</evidence>
<dbReference type="Pfam" id="PF13229">
    <property type="entry name" value="Beta_helix"/>
    <property type="match status" value="2"/>
</dbReference>
<feature type="domain" description="Right handed beta helix" evidence="9">
    <location>
        <begin position="1392"/>
        <end position="1589"/>
    </location>
</feature>
<dbReference type="RefSeq" id="WP_303737906.1">
    <property type="nucleotide sequence ID" value="NZ_SUTE01000097.1"/>
</dbReference>
<evidence type="ECO:0000313" key="11">
    <source>
        <dbReference type="Proteomes" id="UP000762703"/>
    </source>
</evidence>
<protein>
    <recommendedName>
        <fullName evidence="9">Right handed beta helix domain-containing protein</fullName>
    </recommendedName>
</protein>
<gene>
    <name evidence="10" type="ORF">E7Z73_11015</name>
</gene>
<dbReference type="InterPro" id="IPR011050">
    <property type="entry name" value="Pectin_lyase_fold/virulence"/>
</dbReference>
<dbReference type="PANTHER" id="PTHR11319">
    <property type="entry name" value="G PROTEIN-COUPLED RECEPTOR-RELATED"/>
    <property type="match status" value="1"/>
</dbReference>
<feature type="domain" description="Right handed beta helix" evidence="9">
    <location>
        <begin position="705"/>
        <end position="884"/>
    </location>
</feature>
<evidence type="ECO:0000256" key="2">
    <source>
        <dbReference type="ARBA" id="ARBA00004442"/>
    </source>
</evidence>
<dbReference type="PANTHER" id="PTHR11319:SF35">
    <property type="entry name" value="OUTER MEMBRANE PROTEIN PMPC-RELATED"/>
    <property type="match status" value="1"/>
</dbReference>
<dbReference type="InterPro" id="IPR012334">
    <property type="entry name" value="Pectin_lyas_fold"/>
</dbReference>
<dbReference type="Proteomes" id="UP000762703">
    <property type="component" value="Unassembled WGS sequence"/>
</dbReference>
<feature type="region of interest" description="Disordered" evidence="8">
    <location>
        <begin position="53"/>
        <end position="74"/>
    </location>
</feature>
<evidence type="ECO:0000256" key="7">
    <source>
        <dbReference type="ARBA" id="ARBA00023237"/>
    </source>
</evidence>
<dbReference type="SUPFAM" id="SSF51126">
    <property type="entry name" value="Pectin lyase-like"/>
    <property type="match status" value="6"/>
</dbReference>
<comment type="subcellular location">
    <subcellularLocation>
        <location evidence="1">Cell envelope</location>
    </subcellularLocation>
    <subcellularLocation>
        <location evidence="2">Cell outer membrane</location>
    </subcellularLocation>
    <subcellularLocation>
        <location evidence="3">Secreted</location>
    </subcellularLocation>
</comment>
<evidence type="ECO:0000313" key="10">
    <source>
        <dbReference type="EMBL" id="MBE6506238.1"/>
    </source>
</evidence>
<dbReference type="InterPro" id="IPR006626">
    <property type="entry name" value="PbH1"/>
</dbReference>
<dbReference type="GO" id="GO:0005576">
    <property type="term" value="C:extracellular region"/>
    <property type="evidence" value="ECO:0007669"/>
    <property type="project" value="UniProtKB-SubCell"/>
</dbReference>
<proteinExistence type="predicted"/>
<keyword evidence="5" id="KW-0732">Signal</keyword>
<keyword evidence="6" id="KW-0472">Membrane</keyword>
<evidence type="ECO:0000256" key="8">
    <source>
        <dbReference type="SAM" id="MobiDB-lite"/>
    </source>
</evidence>
<dbReference type="EMBL" id="SUTE01000097">
    <property type="protein sequence ID" value="MBE6506238.1"/>
    <property type="molecule type" value="Genomic_DNA"/>
</dbReference>
<evidence type="ECO:0000256" key="1">
    <source>
        <dbReference type="ARBA" id="ARBA00004196"/>
    </source>
</evidence>
<dbReference type="NCBIfam" id="TIGR01376">
    <property type="entry name" value="POMP_repeat"/>
    <property type="match status" value="1"/>
</dbReference>
<dbReference type="Gene3D" id="2.160.20.10">
    <property type="entry name" value="Single-stranded right-handed beta-helix, Pectin lyase-like"/>
    <property type="match status" value="2"/>
</dbReference>
<dbReference type="Pfam" id="PF02415">
    <property type="entry name" value="Chlam_PMP"/>
    <property type="match status" value="1"/>
</dbReference>
<keyword evidence="4" id="KW-0964">Secreted</keyword>
<reference evidence="10" key="1">
    <citation type="submission" date="2019-04" db="EMBL/GenBank/DDBJ databases">
        <title>Evolution of Biomass-Degrading Anaerobic Consortia Revealed by Metagenomics.</title>
        <authorList>
            <person name="Peng X."/>
        </authorList>
    </citation>
    <scope>NUCLEOTIDE SEQUENCE</scope>
    <source>
        <strain evidence="10">SIG12</strain>
    </source>
</reference>
<evidence type="ECO:0000256" key="3">
    <source>
        <dbReference type="ARBA" id="ARBA00004613"/>
    </source>
</evidence>
<evidence type="ECO:0000256" key="6">
    <source>
        <dbReference type="ARBA" id="ARBA00023136"/>
    </source>
</evidence>
<keyword evidence="7" id="KW-0998">Cell outer membrane</keyword>
<evidence type="ECO:0000259" key="9">
    <source>
        <dbReference type="Pfam" id="PF13229"/>
    </source>
</evidence>
<sequence length="1720" mass="184123">MKGKTFIVIMAIFIILCSIQATSAFEDNNLTQSDVLTLENIQVTDVIPSPDLNQSSNQSLQASQNQSSDASKASSQSSDNLLKISVTSEDILGAVHTPGIFVYGVDYYPQYRDVDEVPLESFFKAVYWGIRDYVQSHGNSPKEWDVFLCNKTFTGGYGDAGVGTIQTGYLSPGGSRVPYLTFNGMNYNQNVALTIHLYGGYDKDDGLTSTLDLTNYGADCAIIDFSTADSSITGINFKNFNVNDHSATEQPGSTVPFIKLGDASNPRDMPEALIKNCTFENITLNPKQPLYQVGEIGELSYYYDYTSLEGFFKFVFWGIQTRMETSLRSGKTPITEWNVYLNNQTFTGGYGDAGVSTISTGYVTWSDDTRATYLTFRNYFKNRWSKDLNVTIHLYGGYDKDDGLTSTLDLTDYGASHILMDLSGGSSSITGLNIINFNALDHYNTDREDTSMPFIFFGDEKISNYQSNVINCTFENITLNPKQPILRMAFVADSQDSSQKVYSGGLVENCTFRGNNASQMMAISGPIADSQHSDDGPIFYGFRANNNLFENNVGRQEYDSNVKSLGFCVKVWNEVFNATFDNNRFINNTNAVHGAAYCIIGFNATITNNYIDGNEAVFGAGIEAHNGNITIKDCIFVNNVAKGNHSQHPYRDGSGAAIALLGCNNLIENCTFINNTAYGHAGAIDIVGGTKTLDDGTSYYLVADNTVIKDSRFYENLALDYAGAVHINGTNTLIDNSTFFYNNASHAGAVKLIGENTTIVNSSFTDNNAIQGGAVYLEGNYSKIIDSTFAYNNATHDLDKVRANASMITAGGAIYLVGNYANVTNNTFIANAAVGKYTDSDVEGLGGAIYIDGENLTFHKDDFIDNMAVLGGGVFIDGDTISVTVMNFTRNKAIKGGAVYVEGNHIIIDDSTASANTAVQGGAVYIEGTNTTITNSEFTLNNATNIIDGLDTSATGSLEISGGAIDIIGSQTNITGCTFSNNTALGINNLSYGGAITVHGYDTSLTESDFHYNEAILGGALYFDGTVEDVEYTNFTHNNAIRGGAVYIANSDAVFNHTLFHNNSATHDLRFNLNSQELKELTTMGGAVFIPGNSIHVANSEFINNTAYGIFEKGGLGGAVAVNGSDDYIINSTFENNQAIKGGAFYLEGDNTNIIESNFTKNYAIKGGVGFIDGSQSLVKGSIFEENQATHDGLRYSLNENLTKMPTTAGAIHIVGENINITLSNFTNNDAVATNPTNSIGAGAVYVEGNNASITECNFDSNTAIKGGAIFIIVNNTDVIDCNFTKNSVSNFTYMEGLGGAIYLENATDSDFIRCIFIDNTASINGGAINWFEGCVDGQISECTFINNSAASNAGAIFWFGEGGIIKDSNFTNNSANGTSQCMMGNAGDGGAIMWTGSDGKLDNCIFEDNYAKDRGGAVFLRGVPGRADCNNNTFVDSKFINNTADVNGGAVTWDEGATDGKIENSLFEDNSAKANGGAVFWYGRSGTIQSSNFTGNRANGTAQGTYGDSGMGGAVIWTGSDGIVDDCIFENNYAAKNGGAVYLRDLDTGHCNNTTFSNSKFIKNAAGVNGGAVDWHEGATNGRIENSTFIENSAKANGGAVFWYGVNGTIVGSNFTANRANGTAQGTYGDSGMGGAVIWTGSNGTVDDCLFENNFAAKNGGAVYLRNLTANDCDNNVFTNSKFFNNTAGVNGGAVDWHKGATNGRIEDSVFEDNSAKAN</sequence>
<accession>A0A8T3VE85</accession>
<organism evidence="10 11">
    <name type="scientific">Methanobrevibacter millerae</name>
    <dbReference type="NCBI Taxonomy" id="230361"/>
    <lineage>
        <taxon>Archaea</taxon>
        <taxon>Methanobacteriati</taxon>
        <taxon>Methanobacteriota</taxon>
        <taxon>Methanomada group</taxon>
        <taxon>Methanobacteria</taxon>
        <taxon>Methanobacteriales</taxon>
        <taxon>Methanobacteriaceae</taxon>
        <taxon>Methanobrevibacter</taxon>
    </lineage>
</organism>
<dbReference type="SMART" id="SM00710">
    <property type="entry name" value="PbH1"/>
    <property type="match status" value="25"/>
</dbReference>
<name>A0A8T3VE85_9EURY</name>
<feature type="non-terminal residue" evidence="10">
    <location>
        <position position="1720"/>
    </location>
</feature>